<evidence type="ECO:0000313" key="1">
    <source>
        <dbReference type="EMBL" id="RRT38647.1"/>
    </source>
</evidence>
<evidence type="ECO:0000313" key="2">
    <source>
        <dbReference type="Proteomes" id="UP000287651"/>
    </source>
</evidence>
<feature type="non-terminal residue" evidence="1">
    <location>
        <position position="61"/>
    </location>
</feature>
<dbReference type="AlphaFoldDB" id="A0A426XGL9"/>
<comment type="caution">
    <text evidence="1">The sequence shown here is derived from an EMBL/GenBank/DDBJ whole genome shotgun (WGS) entry which is preliminary data.</text>
</comment>
<sequence length="61" mass="6982">MDVNVSLVFPASQVVPTIYTDIRGHKIHSNQFSVTEHFRDADVYPKPPPGVYFIYDFSPIK</sequence>
<dbReference type="Pfam" id="PF07970">
    <property type="entry name" value="COPIIcoated_ERV"/>
    <property type="match status" value="1"/>
</dbReference>
<organism evidence="1 2">
    <name type="scientific">Ensete ventricosum</name>
    <name type="common">Abyssinian banana</name>
    <name type="synonym">Musa ensete</name>
    <dbReference type="NCBI Taxonomy" id="4639"/>
    <lineage>
        <taxon>Eukaryota</taxon>
        <taxon>Viridiplantae</taxon>
        <taxon>Streptophyta</taxon>
        <taxon>Embryophyta</taxon>
        <taxon>Tracheophyta</taxon>
        <taxon>Spermatophyta</taxon>
        <taxon>Magnoliopsida</taxon>
        <taxon>Liliopsida</taxon>
        <taxon>Zingiberales</taxon>
        <taxon>Musaceae</taxon>
        <taxon>Ensete</taxon>
    </lineage>
</organism>
<protein>
    <submittedName>
        <fullName evidence="1">Uncharacterized protein</fullName>
    </submittedName>
</protein>
<reference evidence="1 2" key="1">
    <citation type="journal article" date="2014" name="Agronomy (Basel)">
        <title>A Draft Genome Sequence for Ensete ventricosum, the Drought-Tolerant Tree Against Hunger.</title>
        <authorList>
            <person name="Harrison J."/>
            <person name="Moore K.A."/>
            <person name="Paszkiewicz K."/>
            <person name="Jones T."/>
            <person name="Grant M."/>
            <person name="Ambacheew D."/>
            <person name="Muzemil S."/>
            <person name="Studholme D.J."/>
        </authorList>
    </citation>
    <scope>NUCLEOTIDE SEQUENCE [LARGE SCALE GENOMIC DNA]</scope>
</reference>
<dbReference type="Proteomes" id="UP000287651">
    <property type="component" value="Unassembled WGS sequence"/>
</dbReference>
<name>A0A426XGL9_ENSVE</name>
<proteinExistence type="predicted"/>
<accession>A0A426XGL9</accession>
<dbReference type="InterPro" id="IPR012936">
    <property type="entry name" value="Erv_C"/>
</dbReference>
<gene>
    <name evidence="1" type="ORF">B296_00051913</name>
</gene>
<dbReference type="EMBL" id="AMZH03020998">
    <property type="protein sequence ID" value="RRT38647.1"/>
    <property type="molecule type" value="Genomic_DNA"/>
</dbReference>